<sequence>MVKSLWLDMSDKTPVYLRIWDKVSHPRAIVQIAHGMAEHIERYDEFAEFLNSNKIVVCGNDHRGHGQTGTKQNRMGYFGNSDGFDRTVSDLIEVTDYLQKKFPGLPIILLGHSMGSFLARRYLTLNNSFPLSGMILIGTGYQSPALIKAGKMLVKTISTIKGKTAEGKFVNKLTFNQYNKKTENETEFDWISNNKETVKNYIDDPSCGFIPTNHFFHDLYDGIEKVQRKKDIMRINKQIPLLFLSGDSDPVTNYGKGMKQVVQMYHSINIKEMDQKIYPNMRHEIINENNKETVYRDILGWIDKQITCQSVKQSL</sequence>
<feature type="domain" description="Serine aminopeptidase S33" evidence="1">
    <location>
        <begin position="25"/>
        <end position="289"/>
    </location>
</feature>
<dbReference type="OrthoDB" id="9806902at2"/>
<accession>A0A1H9S4K9</accession>
<dbReference type="SUPFAM" id="SSF53474">
    <property type="entry name" value="alpha/beta-Hydrolases"/>
    <property type="match status" value="1"/>
</dbReference>
<evidence type="ECO:0000313" key="2">
    <source>
        <dbReference type="EMBL" id="SER79937.1"/>
    </source>
</evidence>
<proteinExistence type="predicted"/>
<evidence type="ECO:0000313" key="3">
    <source>
        <dbReference type="Proteomes" id="UP000199687"/>
    </source>
</evidence>
<evidence type="ECO:0000259" key="1">
    <source>
        <dbReference type="Pfam" id="PF12146"/>
    </source>
</evidence>
<dbReference type="InterPro" id="IPR029058">
    <property type="entry name" value="AB_hydrolase_fold"/>
</dbReference>
<organism evidence="2 3">
    <name type="scientific">Gracilibacillus ureilyticus</name>
    <dbReference type="NCBI Taxonomy" id="531814"/>
    <lineage>
        <taxon>Bacteria</taxon>
        <taxon>Bacillati</taxon>
        <taxon>Bacillota</taxon>
        <taxon>Bacilli</taxon>
        <taxon>Bacillales</taxon>
        <taxon>Bacillaceae</taxon>
        <taxon>Gracilibacillus</taxon>
    </lineage>
</organism>
<dbReference type="InterPro" id="IPR051044">
    <property type="entry name" value="MAG_DAG_Lipase"/>
</dbReference>
<dbReference type="Proteomes" id="UP000199687">
    <property type="component" value="Unassembled WGS sequence"/>
</dbReference>
<keyword evidence="3" id="KW-1185">Reference proteome</keyword>
<reference evidence="2 3" key="1">
    <citation type="submission" date="2016-10" db="EMBL/GenBank/DDBJ databases">
        <authorList>
            <person name="de Groot N.N."/>
        </authorList>
    </citation>
    <scope>NUCLEOTIDE SEQUENCE [LARGE SCALE GENOMIC DNA]</scope>
    <source>
        <strain evidence="2 3">CGMCC 1.7727</strain>
    </source>
</reference>
<dbReference type="AlphaFoldDB" id="A0A1H9S4K9"/>
<gene>
    <name evidence="2" type="ORF">SAMN04487944_11089</name>
</gene>
<protein>
    <submittedName>
        <fullName evidence="2">Lysophospholipase, alpha-beta hydrolase superfamily</fullName>
    </submittedName>
</protein>
<dbReference type="STRING" id="531814.SAMN04487944_11089"/>
<dbReference type="RefSeq" id="WP_089741019.1">
    <property type="nucleotide sequence ID" value="NZ_FOGL01000010.1"/>
</dbReference>
<dbReference type="PANTHER" id="PTHR11614">
    <property type="entry name" value="PHOSPHOLIPASE-RELATED"/>
    <property type="match status" value="1"/>
</dbReference>
<keyword evidence="2" id="KW-0378">Hydrolase</keyword>
<dbReference type="EMBL" id="FOGL01000010">
    <property type="protein sequence ID" value="SER79937.1"/>
    <property type="molecule type" value="Genomic_DNA"/>
</dbReference>
<dbReference type="Gene3D" id="3.40.50.1820">
    <property type="entry name" value="alpha/beta hydrolase"/>
    <property type="match status" value="1"/>
</dbReference>
<dbReference type="GO" id="GO:0016787">
    <property type="term" value="F:hydrolase activity"/>
    <property type="evidence" value="ECO:0007669"/>
    <property type="project" value="UniProtKB-KW"/>
</dbReference>
<dbReference type="Pfam" id="PF12146">
    <property type="entry name" value="Hydrolase_4"/>
    <property type="match status" value="1"/>
</dbReference>
<dbReference type="InterPro" id="IPR022742">
    <property type="entry name" value="Hydrolase_4"/>
</dbReference>
<name>A0A1H9S4K9_9BACI</name>